<protein>
    <submittedName>
        <fullName evidence="1">Uncharacterized protein</fullName>
    </submittedName>
</protein>
<dbReference type="RefSeq" id="XP_024580586.1">
    <property type="nucleotide sequence ID" value="XM_024730295.1"/>
</dbReference>
<evidence type="ECO:0000313" key="2">
    <source>
        <dbReference type="Proteomes" id="UP000054928"/>
    </source>
</evidence>
<dbReference type="GeneID" id="36409530"/>
<keyword evidence="2" id="KW-1185">Reference proteome</keyword>
<sequence length="69" mass="7790">MISGGHLIATLYLIHTGSCDSPFSSEYRDMQLLLIPCLLPLLSFKCCLQLMQAIIYLLLNNSFALRNAW</sequence>
<dbReference type="EMBL" id="CCYD01000811">
    <property type="protein sequence ID" value="CEG44217.1"/>
    <property type="molecule type" value="Genomic_DNA"/>
</dbReference>
<proteinExistence type="predicted"/>
<name>A0A0P1ARI9_PLAHL</name>
<accession>A0A0P1ARI9</accession>
<evidence type="ECO:0000313" key="1">
    <source>
        <dbReference type="EMBL" id="CEG44217.1"/>
    </source>
</evidence>
<organism evidence="1 2">
    <name type="scientific">Plasmopara halstedii</name>
    <name type="common">Downy mildew of sunflower</name>
    <dbReference type="NCBI Taxonomy" id="4781"/>
    <lineage>
        <taxon>Eukaryota</taxon>
        <taxon>Sar</taxon>
        <taxon>Stramenopiles</taxon>
        <taxon>Oomycota</taxon>
        <taxon>Peronosporomycetes</taxon>
        <taxon>Peronosporales</taxon>
        <taxon>Peronosporaceae</taxon>
        <taxon>Plasmopara</taxon>
    </lineage>
</organism>
<reference evidence="2" key="1">
    <citation type="submission" date="2014-09" db="EMBL/GenBank/DDBJ databases">
        <authorList>
            <person name="Sharma Rahul"/>
            <person name="Thines Marco"/>
        </authorList>
    </citation>
    <scope>NUCLEOTIDE SEQUENCE [LARGE SCALE GENOMIC DNA]</scope>
</reference>
<dbReference type="AlphaFoldDB" id="A0A0P1ARI9"/>
<dbReference type="Proteomes" id="UP000054928">
    <property type="component" value="Unassembled WGS sequence"/>
</dbReference>